<feature type="coiled-coil region" evidence="1">
    <location>
        <begin position="224"/>
        <end position="269"/>
    </location>
</feature>
<dbReference type="Gene3D" id="3.40.50.300">
    <property type="entry name" value="P-loop containing nucleotide triphosphate hydrolases"/>
    <property type="match status" value="2"/>
</dbReference>
<keyword evidence="3" id="KW-1185">Reference proteome</keyword>
<dbReference type="SUPFAM" id="SSF52540">
    <property type="entry name" value="P-loop containing nucleoside triphosphate hydrolases"/>
    <property type="match status" value="2"/>
</dbReference>
<dbReference type="EMBL" id="LHPI01000001">
    <property type="protein sequence ID" value="KOO09269.1"/>
    <property type="molecule type" value="Genomic_DNA"/>
</dbReference>
<keyword evidence="2" id="KW-0378">Hydrolase</keyword>
<evidence type="ECO:0000313" key="2">
    <source>
        <dbReference type="EMBL" id="KOO09269.1"/>
    </source>
</evidence>
<evidence type="ECO:0000313" key="3">
    <source>
        <dbReference type="Proteomes" id="UP000037530"/>
    </source>
</evidence>
<feature type="coiled-coil region" evidence="1">
    <location>
        <begin position="595"/>
        <end position="720"/>
    </location>
</feature>
<dbReference type="InterPro" id="IPR027417">
    <property type="entry name" value="P-loop_NTPase"/>
</dbReference>
<proteinExistence type="predicted"/>
<dbReference type="OrthoDB" id="9795626at2"/>
<evidence type="ECO:0000256" key="1">
    <source>
        <dbReference type="SAM" id="Coils"/>
    </source>
</evidence>
<feature type="coiled-coil region" evidence="1">
    <location>
        <begin position="316"/>
        <end position="350"/>
    </location>
</feature>
<protein>
    <submittedName>
        <fullName evidence="2">Exonuclease SbcC</fullName>
    </submittedName>
</protein>
<dbReference type="STRING" id="171383.AKJ31_02615"/>
<dbReference type="PATRIC" id="fig|171383.3.peg.535"/>
<gene>
    <name evidence="2" type="ORF">AKJ31_02615</name>
</gene>
<name>A0A0M0I4N8_9VIBR</name>
<comment type="caution">
    <text evidence="2">The sequence shown here is derived from an EMBL/GenBank/DDBJ whole genome shotgun (WGS) entry which is preliminary data.</text>
</comment>
<reference evidence="3" key="1">
    <citation type="submission" date="2015-08" db="EMBL/GenBank/DDBJ databases">
        <title>Vibrio galatheae sp. nov., a novel member of the Vibrionaceae family isolated from the Solomon Islands.</title>
        <authorList>
            <person name="Giubergia S."/>
            <person name="Machado H."/>
            <person name="Mateiu R.V."/>
            <person name="Gram L."/>
        </authorList>
    </citation>
    <scope>NUCLEOTIDE SEQUENCE [LARGE SCALE GENOMIC DNA]</scope>
    <source>
        <strain evidence="3">DSM 19134</strain>
    </source>
</reference>
<organism evidence="2 3">
    <name type="scientific">Vibrio hepatarius</name>
    <dbReference type="NCBI Taxonomy" id="171383"/>
    <lineage>
        <taxon>Bacteria</taxon>
        <taxon>Pseudomonadati</taxon>
        <taxon>Pseudomonadota</taxon>
        <taxon>Gammaproteobacteria</taxon>
        <taxon>Vibrionales</taxon>
        <taxon>Vibrionaceae</taxon>
        <taxon>Vibrio</taxon>
        <taxon>Vibrio oreintalis group</taxon>
    </lineage>
</organism>
<feature type="coiled-coil region" evidence="1">
    <location>
        <begin position="399"/>
        <end position="487"/>
    </location>
</feature>
<sequence>MKPLKLTMQAFGPFATREVIDFTKLGSNPLFLINGPTGSGKTSILDAICFALYGETTSNERLGMQMRCDLAAIDLPTEVEFEFSLHEKVYRVVRSPEQQAPKARGEGTTTRKHTAVLYQLGEEDTLITNKTAQVKTEVANIIGLNETQFRQVMVLPQGKFRELLLASSKDREEIFGQLFQTDIYKKIEYALKDKASAISKAKDEFDNQIRGALQVAEVSSEDELKQQQQVQAEALKQVTELEKKALNELNQTKEQLQKAQTTVGQFEKLANADKALVSHLELAEQIKLTEQQLNIAHSAYKLNLPYSNWQNARKHSLQLESQINQLNQDVAKSAEELKQQSLQVVQAEEQANAIPLLTEQQFQLETIKAKLLEKAELEGQLTQTTQLKAQQGETLTKYITHKEKLLAEAQHGLQELEKLKLQVNEKPALEAELSRLQRLSADLSRLARLRSEHQSQLNQITPIQQQLDVAKADFDAKQKQADQLEMNWHSAQAAVLAKKLSQGEPCPVCGSVEHPSPAAFTTQEVTKAEVDQARSLERHALNHFNQLNSTLEQQQSQVRYSQTQIDELVADLGVNASQELPELEQRLVTLSHQLEQIAKIDLAKSEQAVQELNQRSENGEAKIVELRQHIAATESQLKDISARLDKLSASIDAKYHNVESVNLALLDVKQRIETYTKQLESAKQQHQTLSINHSALESKLKTFQESKQAAQADLGRAEQAWTDALATTSFSDEQHYLSSCASEAQVEQWQREVNDYHQTRIKLEQTLVDLKQTLAEQTCPELSLFEQAVQDAQQAYLVARNSLDSTRSTYERLNKVAQDIAKLHQQNTKLEQEYKVFGTLYDVASGKTGSRVSLHRFVLGVLLDDVLIQASQRLNIMSKGRYILMRKTDGFKGAAGRGLDLIVEDSYTGKTRDVATLSGGESFMAALSLALGLSDVVQSYSGGVRLETLFIDEGFGSLDPESLDLAIQTLIDLQQMGRTIGLISHVSELKEQMSLRIDVESTKLGSSVNVIAA</sequence>
<dbReference type="PANTHER" id="PTHR32114:SF2">
    <property type="entry name" value="ABC TRANSPORTER ABCH.3"/>
    <property type="match status" value="1"/>
</dbReference>
<dbReference type="PANTHER" id="PTHR32114">
    <property type="entry name" value="ABC TRANSPORTER ABCH.3"/>
    <property type="match status" value="1"/>
</dbReference>
<dbReference type="GO" id="GO:0004527">
    <property type="term" value="F:exonuclease activity"/>
    <property type="evidence" value="ECO:0007669"/>
    <property type="project" value="UniProtKB-KW"/>
</dbReference>
<dbReference type="AlphaFoldDB" id="A0A0M0I4N8"/>
<accession>A0A0M0I4N8</accession>
<keyword evidence="1" id="KW-0175">Coiled coil</keyword>
<keyword evidence="2" id="KW-0540">Nuclease</keyword>
<dbReference type="RefSeq" id="WP_053407528.1">
    <property type="nucleotide sequence ID" value="NZ_LHPI01000001.1"/>
</dbReference>
<keyword evidence="2" id="KW-0269">Exonuclease</keyword>
<dbReference type="Proteomes" id="UP000037530">
    <property type="component" value="Unassembled WGS sequence"/>
</dbReference>
<dbReference type="Pfam" id="PF13558">
    <property type="entry name" value="SbcC_Walker_B"/>
    <property type="match status" value="1"/>
</dbReference>